<organism evidence="3 4">
    <name type="scientific">Alkalimonas cellulosilytica</name>
    <dbReference type="NCBI Taxonomy" id="3058395"/>
    <lineage>
        <taxon>Bacteria</taxon>
        <taxon>Pseudomonadati</taxon>
        <taxon>Pseudomonadota</taxon>
        <taxon>Gammaproteobacteria</taxon>
        <taxon>Alkalimonas</taxon>
    </lineage>
</organism>
<keyword evidence="3" id="KW-0328">Glycosyltransferase</keyword>
<dbReference type="GO" id="GO:0016757">
    <property type="term" value="F:glycosyltransferase activity"/>
    <property type="evidence" value="ECO:0007669"/>
    <property type="project" value="UniProtKB-KW"/>
</dbReference>
<evidence type="ECO:0000313" key="3">
    <source>
        <dbReference type="EMBL" id="MEE2001849.1"/>
    </source>
</evidence>
<dbReference type="SUPFAM" id="SSF53756">
    <property type="entry name" value="UDP-Glycosyltransferase/glycogen phosphorylase"/>
    <property type="match status" value="1"/>
</dbReference>
<comment type="caution">
    <text evidence="3">The sequence shown here is derived from an EMBL/GenBank/DDBJ whole genome shotgun (WGS) entry which is preliminary data.</text>
</comment>
<dbReference type="InterPro" id="IPR001296">
    <property type="entry name" value="Glyco_trans_1"/>
</dbReference>
<keyword evidence="3" id="KW-0808">Transferase</keyword>
<evidence type="ECO:0000313" key="4">
    <source>
        <dbReference type="Proteomes" id="UP001336314"/>
    </source>
</evidence>
<dbReference type="Gene3D" id="3.40.50.2000">
    <property type="entry name" value="Glycogen Phosphorylase B"/>
    <property type="match status" value="2"/>
</dbReference>
<dbReference type="PANTHER" id="PTHR12526:SF630">
    <property type="entry name" value="GLYCOSYLTRANSFERASE"/>
    <property type="match status" value="1"/>
</dbReference>
<dbReference type="Proteomes" id="UP001336314">
    <property type="component" value="Unassembled WGS sequence"/>
</dbReference>
<reference evidence="3 4" key="1">
    <citation type="submission" date="2023-07" db="EMBL/GenBank/DDBJ databases">
        <title>Alkalimonas sp., MEB108 novel, alkaliphilic bacterium isolated from Lonar Lake, India.</title>
        <authorList>
            <person name="Joshi A."/>
            <person name="Thite S."/>
        </authorList>
    </citation>
    <scope>NUCLEOTIDE SEQUENCE [LARGE SCALE GENOMIC DNA]</scope>
    <source>
        <strain evidence="3 4">MEB108</strain>
    </source>
</reference>
<keyword evidence="4" id="KW-1185">Reference proteome</keyword>
<evidence type="ECO:0000259" key="2">
    <source>
        <dbReference type="Pfam" id="PF13439"/>
    </source>
</evidence>
<dbReference type="PANTHER" id="PTHR12526">
    <property type="entry name" value="GLYCOSYLTRANSFERASE"/>
    <property type="match status" value="1"/>
</dbReference>
<evidence type="ECO:0000259" key="1">
    <source>
        <dbReference type="Pfam" id="PF00534"/>
    </source>
</evidence>
<accession>A0ABU7J600</accession>
<protein>
    <submittedName>
        <fullName evidence="3">Glycosyltransferase</fullName>
        <ecNumber evidence="3">2.4.-.-</ecNumber>
    </submittedName>
</protein>
<dbReference type="Pfam" id="PF00534">
    <property type="entry name" value="Glycos_transf_1"/>
    <property type="match status" value="1"/>
</dbReference>
<sequence>MKIVHLILTTRFAGSERYAVELANAQAEQHEVYLVLRKAAAENRPDAIAHRVSQNVQLLLVHDFVLFSHFQVRSLLKSIQPDVAHAHLSRGCRALASLPASTMLRTATLHIHYKPQQHAKLDALIAIAPAQLETLPANLKEHSCHIDNWTQAIPADRQEGMALRQRYQIPEHHLVFGSLGRVETSKGTETLIKAFLSARLDNATLVIVGHGKDWNTLQQQYGQQPNLRLVGFSEQPQAWLAGFDCFVSAARTEPFGLVFLEAMVASLPIIATKTQGASHLASYFPYPLVEVDDEAGLSETLQRFADNPEPHQRYDMKAFNYASQVARVEQFYRQQLARLAKVHGVKTQPG</sequence>
<dbReference type="InterPro" id="IPR028098">
    <property type="entry name" value="Glyco_trans_4-like_N"/>
</dbReference>
<feature type="domain" description="Glycosyl transferase family 1" evidence="1">
    <location>
        <begin position="163"/>
        <end position="317"/>
    </location>
</feature>
<dbReference type="Pfam" id="PF13439">
    <property type="entry name" value="Glyco_transf_4"/>
    <property type="match status" value="1"/>
</dbReference>
<dbReference type="RefSeq" id="WP_330128935.1">
    <property type="nucleotide sequence ID" value="NZ_JAUHLI010000009.1"/>
</dbReference>
<gene>
    <name evidence="3" type="ORF">QWY20_10340</name>
</gene>
<feature type="domain" description="Glycosyltransferase subfamily 4-like N-terminal" evidence="2">
    <location>
        <begin position="14"/>
        <end position="113"/>
    </location>
</feature>
<dbReference type="EC" id="2.4.-.-" evidence="3"/>
<proteinExistence type="predicted"/>
<name>A0ABU7J600_9GAMM</name>
<dbReference type="CDD" id="cd03811">
    <property type="entry name" value="GT4_GT28_WabH-like"/>
    <property type="match status" value="1"/>
</dbReference>
<dbReference type="EMBL" id="JAUHLI010000009">
    <property type="protein sequence ID" value="MEE2001849.1"/>
    <property type="molecule type" value="Genomic_DNA"/>
</dbReference>